<sequence>MAKDVRKIKTERDLQNAFLSLLTTKGFRQLTVADICQASLTSRSTFYAHYLDKYDLLEQMVAHYTAMFAQRVSVRFQQIIAGQIDDLLHSLLADMAENRQTLQVLFTVHEPDADLKANFYQLLYRQWETFIKSQPVTHPVPVDLIASMGSNVQMTLIEWIIEHGENSLDGVAEAVNTIRKAILIQIKAPDDQLS</sequence>
<evidence type="ECO:0000259" key="3">
    <source>
        <dbReference type="PROSITE" id="PS50977"/>
    </source>
</evidence>
<dbReference type="RefSeq" id="WP_057707122.1">
    <property type="nucleotide sequence ID" value="NZ_JQCL01000080.1"/>
</dbReference>
<keyword evidence="1 2" id="KW-0238">DNA-binding</keyword>
<dbReference type="OrthoDB" id="9810250at2"/>
<protein>
    <recommendedName>
        <fullName evidence="3">HTH tetR-type domain-containing protein</fullName>
    </recommendedName>
</protein>
<name>A0A0R2M2Y2_9LACO</name>
<feature type="DNA-binding region" description="H-T-H motif" evidence="2">
    <location>
        <begin position="31"/>
        <end position="50"/>
    </location>
</feature>
<gene>
    <name evidence="4" type="ORF">IV64_GL000622</name>
</gene>
<evidence type="ECO:0000256" key="2">
    <source>
        <dbReference type="PROSITE-ProRule" id="PRU00335"/>
    </source>
</evidence>
<dbReference type="Gene3D" id="1.10.357.10">
    <property type="entry name" value="Tetracycline Repressor, domain 2"/>
    <property type="match status" value="1"/>
</dbReference>
<comment type="caution">
    <text evidence="4">The sequence shown here is derived from an EMBL/GenBank/DDBJ whole genome shotgun (WGS) entry which is preliminary data.</text>
</comment>
<keyword evidence="5" id="KW-1185">Reference proteome</keyword>
<evidence type="ECO:0000256" key="1">
    <source>
        <dbReference type="ARBA" id="ARBA00023125"/>
    </source>
</evidence>
<dbReference type="InterPro" id="IPR050624">
    <property type="entry name" value="HTH-type_Tx_Regulator"/>
</dbReference>
<organism evidence="4 5">
    <name type="scientific">Lactiplantibacillus xiangfangensis</name>
    <dbReference type="NCBI Taxonomy" id="942150"/>
    <lineage>
        <taxon>Bacteria</taxon>
        <taxon>Bacillati</taxon>
        <taxon>Bacillota</taxon>
        <taxon>Bacilli</taxon>
        <taxon>Lactobacillales</taxon>
        <taxon>Lactobacillaceae</taxon>
        <taxon>Lactiplantibacillus</taxon>
    </lineage>
</organism>
<dbReference type="Pfam" id="PF00440">
    <property type="entry name" value="TetR_N"/>
    <property type="match status" value="1"/>
</dbReference>
<feature type="domain" description="HTH tetR-type" evidence="3">
    <location>
        <begin position="8"/>
        <end position="68"/>
    </location>
</feature>
<dbReference type="AlphaFoldDB" id="A0A0R2M2Y2"/>
<dbReference type="SUPFAM" id="SSF46689">
    <property type="entry name" value="Homeodomain-like"/>
    <property type="match status" value="1"/>
</dbReference>
<reference evidence="4 5" key="1">
    <citation type="journal article" date="2015" name="Genome Announc.">
        <title>Expanding the biotechnology potential of lactobacilli through comparative genomics of 213 strains and associated genera.</title>
        <authorList>
            <person name="Sun Z."/>
            <person name="Harris H.M."/>
            <person name="McCann A."/>
            <person name="Guo C."/>
            <person name="Argimon S."/>
            <person name="Zhang W."/>
            <person name="Yang X."/>
            <person name="Jeffery I.B."/>
            <person name="Cooney J.C."/>
            <person name="Kagawa T.F."/>
            <person name="Liu W."/>
            <person name="Song Y."/>
            <person name="Salvetti E."/>
            <person name="Wrobel A."/>
            <person name="Rasinkangas P."/>
            <person name="Parkhill J."/>
            <person name="Rea M.C."/>
            <person name="O'Sullivan O."/>
            <person name="Ritari J."/>
            <person name="Douillard F.P."/>
            <person name="Paul Ross R."/>
            <person name="Yang R."/>
            <person name="Briner A.E."/>
            <person name="Felis G.E."/>
            <person name="de Vos W.M."/>
            <person name="Barrangou R."/>
            <person name="Klaenhammer T.R."/>
            <person name="Caufield P.W."/>
            <person name="Cui Y."/>
            <person name="Zhang H."/>
            <person name="O'Toole P.W."/>
        </authorList>
    </citation>
    <scope>NUCLEOTIDE SEQUENCE [LARGE SCALE GENOMIC DNA]</scope>
    <source>
        <strain evidence="4 5">LMG 26013</strain>
    </source>
</reference>
<dbReference type="InterPro" id="IPR009057">
    <property type="entry name" value="Homeodomain-like_sf"/>
</dbReference>
<dbReference type="EMBL" id="JQCL01000080">
    <property type="protein sequence ID" value="KRO08532.1"/>
    <property type="molecule type" value="Genomic_DNA"/>
</dbReference>
<dbReference type="InterPro" id="IPR001647">
    <property type="entry name" value="HTH_TetR"/>
</dbReference>
<dbReference type="PROSITE" id="PS50977">
    <property type="entry name" value="HTH_TETR_2"/>
    <property type="match status" value="1"/>
</dbReference>
<dbReference type="PANTHER" id="PTHR43479:SF7">
    <property type="entry name" value="TETR-FAMILY TRANSCRIPTIONAL REGULATOR"/>
    <property type="match status" value="1"/>
</dbReference>
<evidence type="ECO:0000313" key="5">
    <source>
        <dbReference type="Proteomes" id="UP000051783"/>
    </source>
</evidence>
<proteinExistence type="predicted"/>
<dbReference type="PANTHER" id="PTHR43479">
    <property type="entry name" value="ACREF/ENVCD OPERON REPRESSOR-RELATED"/>
    <property type="match status" value="1"/>
</dbReference>
<evidence type="ECO:0000313" key="4">
    <source>
        <dbReference type="EMBL" id="KRO08532.1"/>
    </source>
</evidence>
<dbReference type="Proteomes" id="UP000051783">
    <property type="component" value="Unassembled WGS sequence"/>
</dbReference>
<dbReference type="PATRIC" id="fig|942150.3.peg.636"/>
<dbReference type="GO" id="GO:0003677">
    <property type="term" value="F:DNA binding"/>
    <property type="evidence" value="ECO:0007669"/>
    <property type="project" value="UniProtKB-UniRule"/>
</dbReference>
<dbReference type="STRING" id="942150.IV64_GL000622"/>
<accession>A0A0R2M2Y2</accession>